<evidence type="ECO:0000313" key="5">
    <source>
        <dbReference type="Proteomes" id="UP000007962"/>
    </source>
</evidence>
<dbReference type="EMBL" id="CP001618">
    <property type="protein sequence ID" value="ACQ80017.1"/>
    <property type="molecule type" value="Genomic_DNA"/>
</dbReference>
<reference evidence="4 5" key="1">
    <citation type="journal article" date="2009" name="Stand. Genomic Sci.">
        <title>Complete genome sequence of Beutenbergia cavernae type strain (HKI 0122).</title>
        <authorList>
            <person name="Land M."/>
            <person name="Pukall R."/>
            <person name="Abt B."/>
            <person name="Goker M."/>
            <person name="Rohde M."/>
            <person name="Glavina Del Rio T."/>
            <person name="Tice H."/>
            <person name="Copeland A."/>
            <person name="Cheng J.F."/>
            <person name="Lucas S."/>
            <person name="Chen F."/>
            <person name="Nolan M."/>
            <person name="Bruce D."/>
            <person name="Goodwin L."/>
            <person name="Pitluck S."/>
            <person name="Ivanova N."/>
            <person name="Mavromatis K."/>
            <person name="Ovchinnikova G."/>
            <person name="Pati A."/>
            <person name="Chen A."/>
            <person name="Palaniappan K."/>
            <person name="Hauser L."/>
            <person name="Chang Y.J."/>
            <person name="Jefferies C.C."/>
            <person name="Saunders E."/>
            <person name="Brettin T."/>
            <person name="Detter J.C."/>
            <person name="Han C."/>
            <person name="Chain P."/>
            <person name="Bristow J."/>
            <person name="Eisen J.A."/>
            <person name="Markowitz V."/>
            <person name="Hugenholtz P."/>
            <person name="Kyrpides N.C."/>
            <person name="Klenk H.P."/>
            <person name="Lapidus A."/>
        </authorList>
    </citation>
    <scope>NUCLEOTIDE SEQUENCE [LARGE SCALE GENOMIC DNA]</scope>
    <source>
        <strain evidence="5">ATCC BAA-8 / DSM 12333 / NBRC 16432</strain>
    </source>
</reference>
<protein>
    <recommendedName>
        <fullName evidence="3">DUF58 domain-containing protein</fullName>
    </recommendedName>
</protein>
<feature type="transmembrane region" description="Helical" evidence="2">
    <location>
        <begin position="50"/>
        <end position="71"/>
    </location>
</feature>
<keyword evidence="2" id="KW-0812">Transmembrane</keyword>
<name>C5C4N9_BEUC1</name>
<dbReference type="InterPro" id="IPR002881">
    <property type="entry name" value="DUF58"/>
</dbReference>
<dbReference type="KEGG" id="bcv:Bcav_1761"/>
<keyword evidence="2" id="KW-0472">Membrane</keyword>
<dbReference type="STRING" id="471853.Bcav_1761"/>
<evidence type="ECO:0000256" key="2">
    <source>
        <dbReference type="SAM" id="Phobius"/>
    </source>
</evidence>
<evidence type="ECO:0000313" key="4">
    <source>
        <dbReference type="EMBL" id="ACQ80017.1"/>
    </source>
</evidence>
<keyword evidence="5" id="KW-1185">Reference proteome</keyword>
<evidence type="ECO:0000256" key="1">
    <source>
        <dbReference type="SAM" id="MobiDB-lite"/>
    </source>
</evidence>
<feature type="region of interest" description="Disordered" evidence="1">
    <location>
        <begin position="1"/>
        <end position="20"/>
    </location>
</feature>
<sequence length="431" mass="45924">MSQTRTSPPAASQEAAAQPHAGTTTRAALFATTAATLVAGVRRVSGALHWVSRAAWVTLGVVVAAAIAGSVLGWVELVAIAAGLGAVLVAAIAFTIGRHPYAVSLRLRDHRVVVGERAMGGIHVVNVGEHRVLPARIELPVGAGRAGFALPALPAGGEHEELFAIPTQRRSVIQVGPVRSVRGDPLGLLRRTVTWTEPQELYVHPRTIRLSSSSAGYVHDLEGRESRDLTSADLSFHALREYTPGDDRRTVHWRSSARTGTLMVRQFVETRRSHLVLLLSRNRRDYASDAAEAEFELAISSVGSFGLQAVRDERDLSALTTHEALRAGTADQLLDELTRLELGSGTASLVDGAREVSRDFPRASIVVMACGSGVTPHQLRAAASVLPSGAQVLAIRAHSGGETLVRRVSGLAVLEIGSLTELPRAHRKAER</sequence>
<dbReference type="PANTHER" id="PTHR34351:SF1">
    <property type="entry name" value="SLR1927 PROTEIN"/>
    <property type="match status" value="1"/>
</dbReference>
<dbReference type="PANTHER" id="PTHR34351">
    <property type="entry name" value="SLR1927 PROTEIN-RELATED"/>
    <property type="match status" value="1"/>
</dbReference>
<dbReference type="eggNOG" id="COG1721">
    <property type="taxonomic scope" value="Bacteria"/>
</dbReference>
<dbReference type="HOGENOM" id="CLU_026152_4_1_11"/>
<feature type="transmembrane region" description="Helical" evidence="2">
    <location>
        <begin position="77"/>
        <end position="97"/>
    </location>
</feature>
<feature type="compositionally biased region" description="Low complexity" evidence="1">
    <location>
        <begin position="7"/>
        <end position="20"/>
    </location>
</feature>
<keyword evidence="2" id="KW-1133">Transmembrane helix</keyword>
<dbReference type="Proteomes" id="UP000007962">
    <property type="component" value="Chromosome"/>
</dbReference>
<dbReference type="Pfam" id="PF01882">
    <property type="entry name" value="DUF58"/>
    <property type="match status" value="1"/>
</dbReference>
<evidence type="ECO:0000259" key="3">
    <source>
        <dbReference type="Pfam" id="PF01882"/>
    </source>
</evidence>
<dbReference type="RefSeq" id="WP_015882257.1">
    <property type="nucleotide sequence ID" value="NC_012669.1"/>
</dbReference>
<accession>C5C4N9</accession>
<feature type="domain" description="DUF58" evidence="3">
    <location>
        <begin position="239"/>
        <end position="323"/>
    </location>
</feature>
<dbReference type="OrthoDB" id="9812729at2"/>
<gene>
    <name evidence="4" type="ordered locus">Bcav_1761</name>
</gene>
<proteinExistence type="predicted"/>
<dbReference type="AlphaFoldDB" id="C5C4N9"/>
<organism evidence="4 5">
    <name type="scientific">Beutenbergia cavernae (strain ATCC BAA-8 / DSM 12333 / CCUG 43141 / JCM 11478 / NBRC 16432 / NCIMB 13614 / HKI 0122)</name>
    <dbReference type="NCBI Taxonomy" id="471853"/>
    <lineage>
        <taxon>Bacteria</taxon>
        <taxon>Bacillati</taxon>
        <taxon>Actinomycetota</taxon>
        <taxon>Actinomycetes</taxon>
        <taxon>Micrococcales</taxon>
        <taxon>Beutenbergiaceae</taxon>
        <taxon>Beutenbergia</taxon>
    </lineage>
</organism>